<evidence type="ECO:0000313" key="1">
    <source>
        <dbReference type="EMBL" id="KAJ8964922.1"/>
    </source>
</evidence>
<comment type="caution">
    <text evidence="1">The sequence shown here is derived from an EMBL/GenBank/DDBJ whole genome shotgun (WGS) entry which is preliminary data.</text>
</comment>
<reference evidence="1" key="1">
    <citation type="journal article" date="2023" name="Insect Mol. Biol.">
        <title>Genome sequencing provides insights into the evolution of gene families encoding plant cell wall-degrading enzymes in longhorned beetles.</title>
        <authorList>
            <person name="Shin N.R."/>
            <person name="Okamura Y."/>
            <person name="Kirsch R."/>
            <person name="Pauchet Y."/>
        </authorList>
    </citation>
    <scope>NUCLEOTIDE SEQUENCE</scope>
    <source>
        <strain evidence="1">MMC_N1</strain>
    </source>
</reference>
<dbReference type="EMBL" id="JAPWTJ010002693">
    <property type="protein sequence ID" value="KAJ8964922.1"/>
    <property type="molecule type" value="Genomic_DNA"/>
</dbReference>
<proteinExistence type="predicted"/>
<dbReference type="Proteomes" id="UP001162164">
    <property type="component" value="Unassembled WGS sequence"/>
</dbReference>
<keyword evidence="2" id="KW-1185">Reference proteome</keyword>
<name>A0ABQ9ITB0_9CUCU</name>
<accession>A0ABQ9ITB0</accession>
<organism evidence="1 2">
    <name type="scientific">Molorchus minor</name>
    <dbReference type="NCBI Taxonomy" id="1323400"/>
    <lineage>
        <taxon>Eukaryota</taxon>
        <taxon>Metazoa</taxon>
        <taxon>Ecdysozoa</taxon>
        <taxon>Arthropoda</taxon>
        <taxon>Hexapoda</taxon>
        <taxon>Insecta</taxon>
        <taxon>Pterygota</taxon>
        <taxon>Neoptera</taxon>
        <taxon>Endopterygota</taxon>
        <taxon>Coleoptera</taxon>
        <taxon>Polyphaga</taxon>
        <taxon>Cucujiformia</taxon>
        <taxon>Chrysomeloidea</taxon>
        <taxon>Cerambycidae</taxon>
        <taxon>Lamiinae</taxon>
        <taxon>Monochamini</taxon>
        <taxon>Molorchus</taxon>
    </lineage>
</organism>
<protein>
    <submittedName>
        <fullName evidence="1">Uncharacterized protein</fullName>
    </submittedName>
</protein>
<sequence length="135" mass="15765">MMWKNSTAYCLKVKRCYQSPVRDIKGIINFTEEILKEKLAHPDYKNFGEKVAKTLINDSALLNTSIGINEEGNEFIPKDFRDMWSNLLNILFENGFLFSLLNELLELTNNIMIDDSFRKAASLWIWEIFQGHVKN</sequence>
<evidence type="ECO:0000313" key="2">
    <source>
        <dbReference type="Proteomes" id="UP001162164"/>
    </source>
</evidence>
<gene>
    <name evidence="1" type="ORF">NQ317_014455</name>
</gene>